<gene>
    <name evidence="1" type="ordered locus">ZPR_2246</name>
</gene>
<organism evidence="1 2">
    <name type="scientific">Zunongwangia profunda (strain DSM 18752 / CCTCC AB 206139 / SM-A87)</name>
    <name type="common">Wangia profunda</name>
    <dbReference type="NCBI Taxonomy" id="655815"/>
    <lineage>
        <taxon>Bacteria</taxon>
        <taxon>Pseudomonadati</taxon>
        <taxon>Bacteroidota</taxon>
        <taxon>Flavobacteriia</taxon>
        <taxon>Flavobacteriales</taxon>
        <taxon>Flavobacteriaceae</taxon>
        <taxon>Zunongwangia</taxon>
    </lineage>
</organism>
<dbReference type="RefSeq" id="WP_013071673.1">
    <property type="nucleotide sequence ID" value="NC_014041.1"/>
</dbReference>
<dbReference type="HOGENOM" id="CLU_2385474_0_0_10"/>
<accession>D5BBX1</accession>
<evidence type="ECO:0000313" key="2">
    <source>
        <dbReference type="Proteomes" id="UP000001654"/>
    </source>
</evidence>
<dbReference type="AlphaFoldDB" id="D5BBX1"/>
<dbReference type="Proteomes" id="UP000001654">
    <property type="component" value="Chromosome"/>
</dbReference>
<proteinExistence type="predicted"/>
<reference evidence="1 2" key="1">
    <citation type="journal article" date="2010" name="BMC Genomics">
        <title>The complete genome of Zunongwangia profunda SM-A87 reveals its adaptation to the deep-sea environment and ecological role in sedimentary organic nitrogen degradation.</title>
        <authorList>
            <person name="Qin Q.L."/>
            <person name="Zhang X.Y."/>
            <person name="Wang X.M."/>
            <person name="Liu G.M."/>
            <person name="Chen X.L."/>
            <person name="Xie B.B."/>
            <person name="Dang H.Y."/>
            <person name="Zhou B.C."/>
            <person name="Yu J."/>
            <person name="Zhang Y.Z."/>
        </authorList>
    </citation>
    <scope>NUCLEOTIDE SEQUENCE [LARGE SCALE GENOMIC DNA]</scope>
    <source>
        <strain evidence="2">DSM 18752 / CCTCC AB 206139 / SM-A87</strain>
    </source>
</reference>
<protein>
    <recommendedName>
        <fullName evidence="3">Restriction endonuclease</fullName>
    </recommendedName>
</protein>
<dbReference type="OrthoDB" id="1688888at2"/>
<dbReference type="EMBL" id="CP001650">
    <property type="protein sequence ID" value="ADF52570.1"/>
    <property type="molecule type" value="Genomic_DNA"/>
</dbReference>
<sequence>MLIDDLLKKLEVGSPRSYYTFETFILNLLKVNQKKEGKPFISQPRRLGFDAFAPEGIEEIEGPTQIEIKFNLERYPSSRFLDKVGLATKNWTNS</sequence>
<name>D5BBX1_ZUNPS</name>
<dbReference type="KEGG" id="zpr:ZPR_2246"/>
<evidence type="ECO:0008006" key="3">
    <source>
        <dbReference type="Google" id="ProtNLM"/>
    </source>
</evidence>
<evidence type="ECO:0000313" key="1">
    <source>
        <dbReference type="EMBL" id="ADF52570.1"/>
    </source>
</evidence>
<keyword evidence="2" id="KW-1185">Reference proteome</keyword>